<dbReference type="InterPro" id="IPR002589">
    <property type="entry name" value="Macro_dom"/>
</dbReference>
<feature type="domain" description="Macro" evidence="1">
    <location>
        <begin position="1"/>
        <end position="168"/>
    </location>
</feature>
<gene>
    <name evidence="2" type="ORF">S06H3_10238</name>
</gene>
<evidence type="ECO:0000259" key="1">
    <source>
        <dbReference type="PROSITE" id="PS51154"/>
    </source>
</evidence>
<dbReference type="Pfam" id="PF01661">
    <property type="entry name" value="Macro"/>
    <property type="match status" value="1"/>
</dbReference>
<accession>X1KHM5</accession>
<dbReference type="InterPro" id="IPR043472">
    <property type="entry name" value="Macro_dom-like"/>
</dbReference>
<protein>
    <recommendedName>
        <fullName evidence="1">Macro domain-containing protein</fullName>
    </recommendedName>
</protein>
<dbReference type="EMBL" id="BARV01004706">
    <property type="protein sequence ID" value="GAI06188.1"/>
    <property type="molecule type" value="Genomic_DNA"/>
</dbReference>
<organism evidence="2">
    <name type="scientific">marine sediment metagenome</name>
    <dbReference type="NCBI Taxonomy" id="412755"/>
    <lineage>
        <taxon>unclassified sequences</taxon>
        <taxon>metagenomes</taxon>
        <taxon>ecological metagenomes</taxon>
    </lineage>
</organism>
<proteinExistence type="predicted"/>
<dbReference type="SUPFAM" id="SSF52949">
    <property type="entry name" value="Macro domain-like"/>
    <property type="match status" value="1"/>
</dbReference>
<dbReference type="PROSITE" id="PS51154">
    <property type="entry name" value="MACRO"/>
    <property type="match status" value="1"/>
</dbReference>
<dbReference type="PANTHER" id="PTHR11106:SF111">
    <property type="entry name" value="MACRO DOMAIN-CONTAINING PROTEIN"/>
    <property type="match status" value="1"/>
</dbReference>
<dbReference type="Gene3D" id="3.40.220.10">
    <property type="entry name" value="Leucine Aminopeptidase, subunit E, domain 1"/>
    <property type="match status" value="1"/>
</dbReference>
<dbReference type="PANTHER" id="PTHR11106">
    <property type="entry name" value="GANGLIOSIDE INDUCED DIFFERENTIATION ASSOCIATED PROTEIN 2-RELATED"/>
    <property type="match status" value="1"/>
</dbReference>
<comment type="caution">
    <text evidence="2">The sequence shown here is derived from an EMBL/GenBank/DDBJ whole genome shotgun (WGS) entry which is preliminary data.</text>
</comment>
<evidence type="ECO:0000313" key="2">
    <source>
        <dbReference type="EMBL" id="GAI06188.1"/>
    </source>
</evidence>
<sequence length="169" mass="18096">MIKIEVCKGDITQLELDALVNAANNRLWMGGGVAGALKRVGGKEIEAEAVRKGPITIGEAVVTGAGRLKASYIIHAAVMGQDLKTDAEKVRQATRNSLLRADELGIKSVAFPALGTGVGGFPLNECAGIMISEVRQHSAMKMGLEKVVFALYDEPAYQAFRQELDTQLR</sequence>
<dbReference type="AlphaFoldDB" id="X1KHM5"/>
<reference evidence="2" key="1">
    <citation type="journal article" date="2014" name="Front. Microbiol.">
        <title>High frequency of phylogenetically diverse reductive dehalogenase-homologous genes in deep subseafloor sedimentary metagenomes.</title>
        <authorList>
            <person name="Kawai M."/>
            <person name="Futagami T."/>
            <person name="Toyoda A."/>
            <person name="Takaki Y."/>
            <person name="Nishi S."/>
            <person name="Hori S."/>
            <person name="Arai W."/>
            <person name="Tsubouchi T."/>
            <person name="Morono Y."/>
            <person name="Uchiyama I."/>
            <person name="Ito T."/>
            <person name="Fujiyama A."/>
            <person name="Inagaki F."/>
            <person name="Takami H."/>
        </authorList>
    </citation>
    <scope>NUCLEOTIDE SEQUENCE</scope>
    <source>
        <strain evidence="2">Expedition CK06-06</strain>
    </source>
</reference>
<dbReference type="SMART" id="SM00506">
    <property type="entry name" value="A1pp"/>
    <property type="match status" value="1"/>
</dbReference>
<name>X1KHM5_9ZZZZ</name>